<dbReference type="Proteomes" id="UP000243205">
    <property type="component" value="Unassembled WGS sequence"/>
</dbReference>
<evidence type="ECO:0000313" key="3">
    <source>
        <dbReference type="Proteomes" id="UP000243205"/>
    </source>
</evidence>
<gene>
    <name evidence="2" type="ORF">SAMN05661003_10188</name>
</gene>
<feature type="domain" description="Ferrous iron transporter FeoA-like" evidence="1">
    <location>
        <begin position="164"/>
        <end position="242"/>
    </location>
</feature>
<dbReference type="STRING" id="57664.SAMN05661003_10188"/>
<evidence type="ECO:0000313" key="2">
    <source>
        <dbReference type="EMBL" id="SDD71302.1"/>
    </source>
</evidence>
<feature type="domain" description="Ferrous iron transporter FeoA-like" evidence="1">
    <location>
        <begin position="7"/>
        <end position="78"/>
    </location>
</feature>
<evidence type="ECO:0000259" key="1">
    <source>
        <dbReference type="SMART" id="SM00899"/>
    </source>
</evidence>
<dbReference type="SMART" id="SM00899">
    <property type="entry name" value="FeoA"/>
    <property type="match status" value="3"/>
</dbReference>
<reference evidence="3" key="1">
    <citation type="submission" date="2016-10" db="EMBL/GenBank/DDBJ databases">
        <authorList>
            <person name="Varghese N."/>
            <person name="Submissions S."/>
        </authorList>
    </citation>
    <scope>NUCLEOTIDE SEQUENCE [LARGE SCALE GENOMIC DNA]</scope>
    <source>
        <strain evidence="3">DSM 8987</strain>
    </source>
</reference>
<dbReference type="InterPro" id="IPR007167">
    <property type="entry name" value="Fe-transptr_FeoA-like"/>
</dbReference>
<feature type="domain" description="Ferrous iron transporter FeoA-like" evidence="1">
    <location>
        <begin position="85"/>
        <end position="157"/>
    </location>
</feature>
<keyword evidence="3" id="KW-1185">Reference proteome</keyword>
<dbReference type="EMBL" id="FNAQ01000001">
    <property type="protein sequence ID" value="SDD71302.1"/>
    <property type="molecule type" value="Genomic_DNA"/>
</dbReference>
<dbReference type="InterPro" id="IPR038157">
    <property type="entry name" value="FeoA_core_dom"/>
</dbReference>
<sequence>MTTEQLLSLDQAPFDQPLEVQAILAEPWRQQLGKMGFGRGCRIVRLDETLQAQTVRVRGKNGEVVLSAGMGLQTIVHLDGDGRRIPLIDMEPGQTGHLEGTTASADFATALEQLGFHENDPIRLIRKLPPMDYLTLLEGQGLLRLSEGDAARILGRSGSHIRQFSLTAAECDFTVVQLLGCPWAIERLQRLGIWPDTRLRLLEVRSKRICRFSGDQQLMVTSQDGLHLHLPLEAGKQILVRRLTRPLLPRPSGSA</sequence>
<dbReference type="GO" id="GO:0046914">
    <property type="term" value="F:transition metal ion binding"/>
    <property type="evidence" value="ECO:0007669"/>
    <property type="project" value="InterPro"/>
</dbReference>
<name>A0A1G6WZG3_9BACT</name>
<dbReference type="OrthoDB" id="5454113at2"/>
<dbReference type="Pfam" id="PF04023">
    <property type="entry name" value="FeoA"/>
    <property type="match status" value="1"/>
</dbReference>
<organism evidence="2 3">
    <name type="scientific">Desulfuromonas thiophila</name>
    <dbReference type="NCBI Taxonomy" id="57664"/>
    <lineage>
        <taxon>Bacteria</taxon>
        <taxon>Pseudomonadati</taxon>
        <taxon>Thermodesulfobacteriota</taxon>
        <taxon>Desulfuromonadia</taxon>
        <taxon>Desulfuromonadales</taxon>
        <taxon>Desulfuromonadaceae</taxon>
        <taxon>Desulfuromonas</taxon>
    </lineage>
</organism>
<proteinExistence type="predicted"/>
<dbReference type="RefSeq" id="WP_092075247.1">
    <property type="nucleotide sequence ID" value="NZ_FNAQ01000001.1"/>
</dbReference>
<accession>A0A1G6WZG3</accession>
<dbReference type="AlphaFoldDB" id="A0A1G6WZG3"/>
<dbReference type="Gene3D" id="2.30.30.90">
    <property type="match status" value="1"/>
</dbReference>
<protein>
    <submittedName>
        <fullName evidence="2">Fe2+ transport system protein FeoA</fullName>
    </submittedName>
</protein>